<dbReference type="SUPFAM" id="SSF48726">
    <property type="entry name" value="Immunoglobulin"/>
    <property type="match status" value="1"/>
</dbReference>
<dbReference type="KEGG" id="nai:NECAME_07344"/>
<dbReference type="EMBL" id="KI658169">
    <property type="protein sequence ID" value="ETN83586.1"/>
    <property type="molecule type" value="Genomic_DNA"/>
</dbReference>
<gene>
    <name evidence="1" type="ORF">NECAME_07344</name>
</gene>
<reference evidence="2" key="1">
    <citation type="journal article" date="2014" name="Nat. Genet.">
        <title>Genome of the human hookworm Necator americanus.</title>
        <authorList>
            <person name="Tang Y.T."/>
            <person name="Gao X."/>
            <person name="Rosa B.A."/>
            <person name="Abubucker S."/>
            <person name="Hallsworth-Pepin K."/>
            <person name="Martin J."/>
            <person name="Tyagi R."/>
            <person name="Heizer E."/>
            <person name="Zhang X."/>
            <person name="Bhonagiri-Palsikar V."/>
            <person name="Minx P."/>
            <person name="Warren W.C."/>
            <person name="Wang Q."/>
            <person name="Zhan B."/>
            <person name="Hotez P.J."/>
            <person name="Sternberg P.W."/>
            <person name="Dougall A."/>
            <person name="Gaze S.T."/>
            <person name="Mulvenna J."/>
            <person name="Sotillo J."/>
            <person name="Ranganathan S."/>
            <person name="Rabelo E.M."/>
            <person name="Wilson R.K."/>
            <person name="Felgner P.L."/>
            <person name="Bethony J."/>
            <person name="Hawdon J.M."/>
            <person name="Gasser R.B."/>
            <person name="Loukas A."/>
            <person name="Mitreva M."/>
        </authorList>
    </citation>
    <scope>NUCLEOTIDE SEQUENCE [LARGE SCALE GENOMIC DNA]</scope>
</reference>
<proteinExistence type="predicted"/>
<dbReference type="Proteomes" id="UP000053676">
    <property type="component" value="Unassembled WGS sequence"/>
</dbReference>
<keyword evidence="2" id="KW-1185">Reference proteome</keyword>
<name>W2TR35_NECAM</name>
<evidence type="ECO:0000313" key="1">
    <source>
        <dbReference type="EMBL" id="ETN83586.1"/>
    </source>
</evidence>
<organism evidence="1 2">
    <name type="scientific">Necator americanus</name>
    <name type="common">Human hookworm</name>
    <dbReference type="NCBI Taxonomy" id="51031"/>
    <lineage>
        <taxon>Eukaryota</taxon>
        <taxon>Metazoa</taxon>
        <taxon>Ecdysozoa</taxon>
        <taxon>Nematoda</taxon>
        <taxon>Chromadorea</taxon>
        <taxon>Rhabditida</taxon>
        <taxon>Rhabditina</taxon>
        <taxon>Rhabditomorpha</taxon>
        <taxon>Strongyloidea</taxon>
        <taxon>Ancylostomatidae</taxon>
        <taxon>Bunostominae</taxon>
        <taxon>Necator</taxon>
    </lineage>
</organism>
<protein>
    <recommendedName>
        <fullName evidence="3">Ig-like domain-containing protein</fullName>
    </recommendedName>
</protein>
<dbReference type="STRING" id="51031.W2TR35"/>
<dbReference type="InterPro" id="IPR036179">
    <property type="entry name" value="Ig-like_dom_sf"/>
</dbReference>
<dbReference type="AlphaFoldDB" id="W2TR35"/>
<sequence>MNNLYTGGGKCPTTMMGTNEIRAMWAAGEKHRPGVIIGGRVQLEFSWFFAKLVDDTSDDVRRYHQWQLCFDATKPFNVIDDPSRQWWVADGRFSFAKPFYGLRIAPILPEDSGVYRCRLETDPLFALTMSTAHVELAVMEENKCFK</sequence>
<accession>W2TR35</accession>
<evidence type="ECO:0008006" key="3">
    <source>
        <dbReference type="Google" id="ProtNLM"/>
    </source>
</evidence>
<dbReference type="OrthoDB" id="10253954at2759"/>
<evidence type="ECO:0000313" key="2">
    <source>
        <dbReference type="Proteomes" id="UP000053676"/>
    </source>
</evidence>